<evidence type="ECO:0000313" key="2">
    <source>
        <dbReference type="EMBL" id="OEU19480.1"/>
    </source>
</evidence>
<feature type="region of interest" description="Disordered" evidence="1">
    <location>
        <begin position="156"/>
        <end position="177"/>
    </location>
</feature>
<feature type="compositionally biased region" description="Low complexity" evidence="1">
    <location>
        <begin position="156"/>
        <end position="171"/>
    </location>
</feature>
<protein>
    <submittedName>
        <fullName evidence="2">Uncharacterized protein</fullName>
    </submittedName>
</protein>
<dbReference type="KEGG" id="fcy:FRACYDRAFT_235537"/>
<dbReference type="OrthoDB" id="55651at2759"/>
<evidence type="ECO:0000256" key="1">
    <source>
        <dbReference type="SAM" id="MobiDB-lite"/>
    </source>
</evidence>
<dbReference type="InParanoid" id="A0A1E7FMT9"/>
<reference evidence="2 3" key="1">
    <citation type="submission" date="2016-09" db="EMBL/GenBank/DDBJ databases">
        <title>Extensive genetic diversity and differential bi-allelic expression allows diatom success in the polar Southern Ocean.</title>
        <authorList>
            <consortium name="DOE Joint Genome Institute"/>
            <person name="Mock T."/>
            <person name="Otillar R.P."/>
            <person name="Strauss J."/>
            <person name="Dupont C."/>
            <person name="Frickenhaus S."/>
            <person name="Maumus F."/>
            <person name="Mcmullan M."/>
            <person name="Sanges R."/>
            <person name="Schmutz J."/>
            <person name="Toseland A."/>
            <person name="Valas R."/>
            <person name="Veluchamy A."/>
            <person name="Ward B.J."/>
            <person name="Allen A."/>
            <person name="Barry K."/>
            <person name="Falciatore A."/>
            <person name="Ferrante M."/>
            <person name="Fortunato A.E."/>
            <person name="Gloeckner G."/>
            <person name="Gruber A."/>
            <person name="Hipkin R."/>
            <person name="Janech M."/>
            <person name="Kroth P."/>
            <person name="Leese F."/>
            <person name="Lindquist E."/>
            <person name="Lyon B.R."/>
            <person name="Martin J."/>
            <person name="Mayer C."/>
            <person name="Parker M."/>
            <person name="Quesneville H."/>
            <person name="Raymond J."/>
            <person name="Uhlig C."/>
            <person name="Valentin K.U."/>
            <person name="Worden A.Z."/>
            <person name="Armbrust E.V."/>
            <person name="Bowler C."/>
            <person name="Green B."/>
            <person name="Moulton V."/>
            <person name="Van Oosterhout C."/>
            <person name="Grigoriev I."/>
        </authorList>
    </citation>
    <scope>NUCLEOTIDE SEQUENCE [LARGE SCALE GENOMIC DNA]</scope>
    <source>
        <strain evidence="2 3">CCMP1102</strain>
    </source>
</reference>
<feature type="compositionally biased region" description="Acidic residues" evidence="1">
    <location>
        <begin position="18"/>
        <end position="43"/>
    </location>
</feature>
<dbReference type="Proteomes" id="UP000095751">
    <property type="component" value="Unassembled WGS sequence"/>
</dbReference>
<proteinExistence type="predicted"/>
<organism evidence="2 3">
    <name type="scientific">Fragilariopsis cylindrus CCMP1102</name>
    <dbReference type="NCBI Taxonomy" id="635003"/>
    <lineage>
        <taxon>Eukaryota</taxon>
        <taxon>Sar</taxon>
        <taxon>Stramenopiles</taxon>
        <taxon>Ochrophyta</taxon>
        <taxon>Bacillariophyta</taxon>
        <taxon>Bacillariophyceae</taxon>
        <taxon>Bacillariophycidae</taxon>
        <taxon>Bacillariales</taxon>
        <taxon>Bacillariaceae</taxon>
        <taxon>Fragilariopsis</taxon>
    </lineage>
</organism>
<evidence type="ECO:0000313" key="3">
    <source>
        <dbReference type="Proteomes" id="UP000095751"/>
    </source>
</evidence>
<sequence>MMDDSDSDTGISHGDETLSSEEEEEREEEEEEQEEEQDEEQIADADTAADRRQFIHVRFRSVFDAVIRCLLLAKESTNNTPFQIACKKHGNEKLLEVAEDTLIRYSIDTPINIVETLVITAIDTKIHLECVYFLLRRQLDVLVKLLSSTPVVAAAGSNNNNDSNNEGNDGENSSKNE</sequence>
<name>A0A1E7FMT9_9STRA</name>
<accession>A0A1E7FMT9</accession>
<gene>
    <name evidence="2" type="ORF">FRACYDRAFT_235537</name>
</gene>
<dbReference type="AlphaFoldDB" id="A0A1E7FMT9"/>
<dbReference type="EMBL" id="KV784355">
    <property type="protein sequence ID" value="OEU19480.1"/>
    <property type="molecule type" value="Genomic_DNA"/>
</dbReference>
<feature type="region of interest" description="Disordered" evidence="1">
    <location>
        <begin position="1"/>
        <end position="45"/>
    </location>
</feature>
<keyword evidence="3" id="KW-1185">Reference proteome</keyword>